<comment type="caution">
    <text evidence="7">The sequence shown here is derived from an EMBL/GenBank/DDBJ whole genome shotgun (WGS) entry which is preliminary data.</text>
</comment>
<evidence type="ECO:0000259" key="6">
    <source>
        <dbReference type="PROSITE" id="PS51012"/>
    </source>
</evidence>
<dbReference type="InterPro" id="IPR013525">
    <property type="entry name" value="ABC2_TM"/>
</dbReference>
<dbReference type="GO" id="GO:0140359">
    <property type="term" value="F:ABC-type transporter activity"/>
    <property type="evidence" value="ECO:0007669"/>
    <property type="project" value="InterPro"/>
</dbReference>
<evidence type="ECO:0000313" key="7">
    <source>
        <dbReference type="EMBL" id="KHT44615.1"/>
    </source>
</evidence>
<evidence type="ECO:0000256" key="2">
    <source>
        <dbReference type="ARBA" id="ARBA00022692"/>
    </source>
</evidence>
<accession>A0A0B3XKV0</accession>
<feature type="transmembrane region" description="Helical" evidence="5">
    <location>
        <begin position="51"/>
        <end position="73"/>
    </location>
</feature>
<dbReference type="Proteomes" id="UP000031197">
    <property type="component" value="Unassembled WGS sequence"/>
</dbReference>
<name>A0A0B3XKV0_9ALTE</name>
<comment type="subcellular location">
    <subcellularLocation>
        <location evidence="1">Membrane</location>
        <topology evidence="1">Multi-pass membrane protein</topology>
    </subcellularLocation>
</comment>
<proteinExistence type="predicted"/>
<dbReference type="OrthoDB" id="9811522at2"/>
<keyword evidence="2 5" id="KW-0812">Transmembrane</keyword>
<dbReference type="EMBL" id="JWLW01000066">
    <property type="protein sequence ID" value="KHT44615.1"/>
    <property type="molecule type" value="Genomic_DNA"/>
</dbReference>
<dbReference type="PROSITE" id="PS51012">
    <property type="entry name" value="ABC_TM2"/>
    <property type="match status" value="1"/>
</dbReference>
<organism evidence="7 8">
    <name type="scientific">Alteromonas marina</name>
    <dbReference type="NCBI Taxonomy" id="203795"/>
    <lineage>
        <taxon>Bacteria</taxon>
        <taxon>Pseudomonadati</taxon>
        <taxon>Pseudomonadota</taxon>
        <taxon>Gammaproteobacteria</taxon>
        <taxon>Alteromonadales</taxon>
        <taxon>Alteromonadaceae</taxon>
        <taxon>Alteromonas/Salinimonas group</taxon>
        <taxon>Alteromonas</taxon>
    </lineage>
</organism>
<dbReference type="AlphaFoldDB" id="A0A0B3XKV0"/>
<evidence type="ECO:0000256" key="4">
    <source>
        <dbReference type="ARBA" id="ARBA00023136"/>
    </source>
</evidence>
<evidence type="ECO:0000256" key="3">
    <source>
        <dbReference type="ARBA" id="ARBA00022989"/>
    </source>
</evidence>
<keyword evidence="3 5" id="KW-1133">Transmembrane helix</keyword>
<dbReference type="Pfam" id="PF12698">
    <property type="entry name" value="ABC2_membrane_3"/>
    <property type="match status" value="1"/>
</dbReference>
<reference evidence="7 8" key="1">
    <citation type="submission" date="2014-12" db="EMBL/GenBank/DDBJ databases">
        <title>Genome sequencing of Alteromonas marina AD001.</title>
        <authorList>
            <person name="Adrian T.G.S."/>
            <person name="Chan K.G."/>
        </authorList>
    </citation>
    <scope>NUCLEOTIDE SEQUENCE [LARGE SCALE GENOMIC DNA]</scope>
    <source>
        <strain evidence="7 8">AD001</strain>
    </source>
</reference>
<keyword evidence="8" id="KW-1185">Reference proteome</keyword>
<keyword evidence="4 5" id="KW-0472">Membrane</keyword>
<protein>
    <recommendedName>
        <fullName evidence="6">ABC transmembrane type-2 domain-containing protein</fullName>
    </recommendedName>
</protein>
<dbReference type="InterPro" id="IPR047817">
    <property type="entry name" value="ABC2_TM_bact-type"/>
</dbReference>
<evidence type="ECO:0000256" key="5">
    <source>
        <dbReference type="SAM" id="Phobius"/>
    </source>
</evidence>
<evidence type="ECO:0000256" key="1">
    <source>
        <dbReference type="ARBA" id="ARBA00004141"/>
    </source>
</evidence>
<feature type="domain" description="ABC transmembrane type-2" evidence="6">
    <location>
        <begin position="1"/>
        <end position="76"/>
    </location>
</feature>
<sequence>MGLPLFFLSGISWPMESIPESIRLIALLIPSTTAISAFVQVDQMGAGFNEVADSILIELALAVGYTILALGLMKFGQKK</sequence>
<dbReference type="GO" id="GO:0016020">
    <property type="term" value="C:membrane"/>
    <property type="evidence" value="ECO:0007669"/>
    <property type="project" value="UniProtKB-SubCell"/>
</dbReference>
<evidence type="ECO:0000313" key="8">
    <source>
        <dbReference type="Proteomes" id="UP000031197"/>
    </source>
</evidence>
<gene>
    <name evidence="7" type="ORF">RJ41_17305</name>
</gene>